<evidence type="ECO:0000313" key="5">
    <source>
        <dbReference type="Proteomes" id="UP000321222"/>
    </source>
</evidence>
<evidence type="ECO:0000256" key="2">
    <source>
        <dbReference type="ARBA" id="ARBA00022801"/>
    </source>
</evidence>
<dbReference type="InterPro" id="IPR038765">
    <property type="entry name" value="Papain-like_cys_pep_sf"/>
</dbReference>
<dbReference type="Gene3D" id="3.90.1720.10">
    <property type="entry name" value="endopeptidase domain like (from Nostoc punctiforme)"/>
    <property type="match status" value="1"/>
</dbReference>
<keyword evidence="5" id="KW-1185">Reference proteome</keyword>
<dbReference type="PROSITE" id="PS51782">
    <property type="entry name" value="LYSM"/>
    <property type="match status" value="1"/>
</dbReference>
<dbReference type="Proteomes" id="UP000321222">
    <property type="component" value="Chromosome"/>
</dbReference>
<dbReference type="InterPro" id="IPR018392">
    <property type="entry name" value="LysM"/>
</dbReference>
<dbReference type="Pfam" id="PF01476">
    <property type="entry name" value="LysM"/>
    <property type="match status" value="1"/>
</dbReference>
<dbReference type="GO" id="GO:0016787">
    <property type="term" value="F:hydrolase activity"/>
    <property type="evidence" value="ECO:0007669"/>
    <property type="project" value="UniProtKB-KW"/>
</dbReference>
<dbReference type="Pfam" id="PF05257">
    <property type="entry name" value="CHAP"/>
    <property type="match status" value="1"/>
</dbReference>
<dbReference type="CDD" id="cd00118">
    <property type="entry name" value="LysM"/>
    <property type="match status" value="1"/>
</dbReference>
<keyword evidence="1" id="KW-0732">Signal</keyword>
<evidence type="ECO:0000256" key="1">
    <source>
        <dbReference type="ARBA" id="ARBA00022729"/>
    </source>
</evidence>
<dbReference type="KEGG" id="fak:FUA48_14035"/>
<evidence type="ECO:0000313" key="4">
    <source>
        <dbReference type="EMBL" id="QEE50656.1"/>
    </source>
</evidence>
<sequence>MQYTIKKGDTLGRIAERYHVPLSVLLAMNPVITNPDHIFVGQVLILPNMQDLPEEAVFTDPVNAGELVFRAQSVIGSAIRYKLGGGGMYPTDALPSRDGYCDCSGFVCWVLGLSRKTELPFYRKFGGWIYTDAMVSDVESPSGIFEKISTPEPGCIVVYGAGRAIGHVGIVSEVKAGVMKKVIHCSSGNSRNFGTAIQETSPAVFNRADTVWGRFSGVL</sequence>
<dbReference type="AlphaFoldDB" id="A0A5B9FXJ7"/>
<feature type="domain" description="LysM" evidence="3">
    <location>
        <begin position="1"/>
        <end position="46"/>
    </location>
</feature>
<evidence type="ECO:0000259" key="3">
    <source>
        <dbReference type="PROSITE" id="PS51782"/>
    </source>
</evidence>
<accession>A0A5B9FXJ7</accession>
<reference evidence="4 5" key="1">
    <citation type="submission" date="2019-08" db="EMBL/GenBank/DDBJ databases">
        <title>Flavobacterium alkalisoli sp. nov., isolated from rhizosphere soil of Suaeda salsa.</title>
        <authorList>
            <person name="Sun J.-Q."/>
            <person name="Xu L."/>
        </authorList>
    </citation>
    <scope>NUCLEOTIDE SEQUENCE [LARGE SCALE GENOMIC DNA]</scope>
    <source>
        <strain evidence="4 5">XS-5</strain>
    </source>
</reference>
<protein>
    <submittedName>
        <fullName evidence="4">LysM peptidoglycan-binding domain-containing protein</fullName>
    </submittedName>
</protein>
<dbReference type="Gene3D" id="3.10.350.10">
    <property type="entry name" value="LysM domain"/>
    <property type="match status" value="1"/>
</dbReference>
<keyword evidence="2" id="KW-0378">Hydrolase</keyword>
<gene>
    <name evidence="4" type="ORF">FUA48_14035</name>
</gene>
<dbReference type="SUPFAM" id="SSF54001">
    <property type="entry name" value="Cysteine proteinases"/>
    <property type="match status" value="1"/>
</dbReference>
<organism evidence="4 5">
    <name type="scientific">Flavobacterium alkalisoli</name>
    <dbReference type="NCBI Taxonomy" id="2602769"/>
    <lineage>
        <taxon>Bacteria</taxon>
        <taxon>Pseudomonadati</taxon>
        <taxon>Bacteroidota</taxon>
        <taxon>Flavobacteriia</taxon>
        <taxon>Flavobacteriales</taxon>
        <taxon>Flavobacteriaceae</taxon>
        <taxon>Flavobacterium</taxon>
    </lineage>
</organism>
<dbReference type="OrthoDB" id="9787225at2"/>
<proteinExistence type="predicted"/>
<dbReference type="SUPFAM" id="SSF54106">
    <property type="entry name" value="LysM domain"/>
    <property type="match status" value="1"/>
</dbReference>
<dbReference type="InterPro" id="IPR036779">
    <property type="entry name" value="LysM_dom_sf"/>
</dbReference>
<dbReference type="EMBL" id="CP042831">
    <property type="protein sequence ID" value="QEE50656.1"/>
    <property type="molecule type" value="Genomic_DNA"/>
</dbReference>
<name>A0A5B9FXJ7_9FLAO</name>
<dbReference type="InterPro" id="IPR007921">
    <property type="entry name" value="CHAP_dom"/>
</dbReference>
<dbReference type="SMART" id="SM00257">
    <property type="entry name" value="LysM"/>
    <property type="match status" value="1"/>
</dbReference>
<dbReference type="RefSeq" id="WP_147584110.1">
    <property type="nucleotide sequence ID" value="NZ_CP042831.1"/>
</dbReference>